<evidence type="ECO:0000313" key="2">
    <source>
        <dbReference type="Proteomes" id="UP000216857"/>
    </source>
</evidence>
<accession>A0A261RG98</accession>
<dbReference type="AlphaFoldDB" id="A0A261RG98"/>
<sequence length="71" mass="8221">MQTVHHEGLKRAVPILTVASFEQFGASRPARIPDLLEPQLLTFGSDRGMMVRGYEEIDGRRFYQGWWITWA</sequence>
<dbReference type="Proteomes" id="UP000216857">
    <property type="component" value="Unassembled WGS sequence"/>
</dbReference>
<proteinExistence type="predicted"/>
<reference evidence="1" key="1">
    <citation type="submission" date="2017-05" db="EMBL/GenBank/DDBJ databases">
        <title>Complete and WGS of Bordetella genogroups.</title>
        <authorList>
            <person name="Spilker T."/>
            <person name="Lipuma J."/>
        </authorList>
    </citation>
    <scope>NUCLEOTIDE SEQUENCE</scope>
    <source>
        <strain evidence="1">AU21707</strain>
    </source>
</reference>
<protein>
    <submittedName>
        <fullName evidence="1">Uncharacterized protein</fullName>
    </submittedName>
</protein>
<organism evidence="1 2">
    <name type="scientific">Bordetella genomosp. 9</name>
    <dbReference type="NCBI Taxonomy" id="1416803"/>
    <lineage>
        <taxon>Bacteria</taxon>
        <taxon>Pseudomonadati</taxon>
        <taxon>Pseudomonadota</taxon>
        <taxon>Betaproteobacteria</taxon>
        <taxon>Burkholderiales</taxon>
        <taxon>Alcaligenaceae</taxon>
        <taxon>Bordetella</taxon>
    </lineage>
</organism>
<dbReference type="OrthoDB" id="8640527at2"/>
<comment type="caution">
    <text evidence="1">The sequence shown here is derived from an EMBL/GenBank/DDBJ whole genome shotgun (WGS) entry which is preliminary data.</text>
</comment>
<dbReference type="EMBL" id="NEVJ01000002">
    <property type="protein sequence ID" value="OZI24044.1"/>
    <property type="molecule type" value="Genomic_DNA"/>
</dbReference>
<name>A0A261RG98_9BORD</name>
<gene>
    <name evidence="1" type="ORF">CAL26_09345</name>
</gene>
<keyword evidence="2" id="KW-1185">Reference proteome</keyword>
<evidence type="ECO:0000313" key="1">
    <source>
        <dbReference type="EMBL" id="OZI24044.1"/>
    </source>
</evidence>